<dbReference type="InterPro" id="IPR036691">
    <property type="entry name" value="Endo/exonu/phosph_ase_sf"/>
</dbReference>
<evidence type="ECO:0000256" key="3">
    <source>
        <dbReference type="ARBA" id="ARBA00023026"/>
    </source>
</evidence>
<dbReference type="PANTHER" id="PTHR32305:SF15">
    <property type="entry name" value="PROTEIN RHSA-RELATED"/>
    <property type="match status" value="1"/>
</dbReference>
<dbReference type="NCBIfam" id="TIGR03696">
    <property type="entry name" value="Rhs_assc_core"/>
    <property type="match status" value="1"/>
</dbReference>
<dbReference type="Pfam" id="PF12256">
    <property type="entry name" value="TcdB_toxin_midN"/>
    <property type="match status" value="1"/>
</dbReference>
<accession>A0A1D7QIF9</accession>
<evidence type="ECO:0008006" key="8">
    <source>
        <dbReference type="Google" id="ProtNLM"/>
    </source>
</evidence>
<proteinExistence type="predicted"/>
<evidence type="ECO:0000259" key="4">
    <source>
        <dbReference type="Pfam" id="PF12255"/>
    </source>
</evidence>
<dbReference type="Pfam" id="PF12255">
    <property type="entry name" value="TcdB_toxin_midC"/>
    <property type="match status" value="1"/>
</dbReference>
<dbReference type="OrthoDB" id="9765204at2"/>
<dbReference type="PANTHER" id="PTHR32305">
    <property type="match status" value="1"/>
</dbReference>
<dbReference type="InterPro" id="IPR003284">
    <property type="entry name" value="Sal_SpvB"/>
</dbReference>
<dbReference type="Proteomes" id="UP000094313">
    <property type="component" value="Chromosome"/>
</dbReference>
<dbReference type="InterPro" id="IPR022045">
    <property type="entry name" value="TcdB_toxin_mid/N"/>
</dbReference>
<feature type="domain" description="Insecticide toxin TcdB middle/C-terminal" evidence="4">
    <location>
        <begin position="875"/>
        <end position="986"/>
    </location>
</feature>
<organism evidence="6 7">
    <name type="scientific">Pedobacter steynii</name>
    <dbReference type="NCBI Taxonomy" id="430522"/>
    <lineage>
        <taxon>Bacteria</taxon>
        <taxon>Pseudomonadati</taxon>
        <taxon>Bacteroidota</taxon>
        <taxon>Sphingobacteriia</taxon>
        <taxon>Sphingobacteriales</taxon>
        <taxon>Sphingobacteriaceae</taxon>
        <taxon>Pedobacter</taxon>
    </lineage>
</organism>
<comment type="subcellular location">
    <subcellularLocation>
        <location evidence="1">Secreted</location>
    </subcellularLocation>
</comment>
<dbReference type="InterPro" id="IPR028994">
    <property type="entry name" value="Integrin_alpha_N"/>
</dbReference>
<feature type="domain" description="Insecticide toxin TcdB middle/N-terminal" evidence="5">
    <location>
        <begin position="654"/>
        <end position="799"/>
    </location>
</feature>
<evidence type="ECO:0000256" key="1">
    <source>
        <dbReference type="ARBA" id="ARBA00004613"/>
    </source>
</evidence>
<dbReference type="GO" id="GO:0005737">
    <property type="term" value="C:cytoplasm"/>
    <property type="evidence" value="ECO:0007669"/>
    <property type="project" value="InterPro"/>
</dbReference>
<keyword evidence="7" id="KW-1185">Reference proteome</keyword>
<dbReference type="EMBL" id="CP017141">
    <property type="protein sequence ID" value="AOM78410.1"/>
    <property type="molecule type" value="Genomic_DNA"/>
</dbReference>
<dbReference type="KEGG" id="psty:BFS30_15220"/>
<dbReference type="InterPro" id="IPR050708">
    <property type="entry name" value="T6SS_VgrG/RHS"/>
</dbReference>
<evidence type="ECO:0000259" key="5">
    <source>
        <dbReference type="Pfam" id="PF12256"/>
    </source>
</evidence>
<dbReference type="SUPFAM" id="SSF69318">
    <property type="entry name" value="Integrin alpha N-terminal domain"/>
    <property type="match status" value="1"/>
</dbReference>
<dbReference type="Gene3D" id="3.60.10.10">
    <property type="entry name" value="Endonuclease/exonuclease/phosphatase"/>
    <property type="match status" value="1"/>
</dbReference>
<gene>
    <name evidence="6" type="ORF">BFS30_15220</name>
</gene>
<dbReference type="Pfam" id="PF03534">
    <property type="entry name" value="SpvB"/>
    <property type="match status" value="1"/>
</dbReference>
<dbReference type="InterPro" id="IPR022044">
    <property type="entry name" value="TcdB_toxin_mid/C"/>
</dbReference>
<evidence type="ECO:0000313" key="6">
    <source>
        <dbReference type="EMBL" id="AOM78410.1"/>
    </source>
</evidence>
<dbReference type="SUPFAM" id="SSF56219">
    <property type="entry name" value="DNase I-like"/>
    <property type="match status" value="1"/>
</dbReference>
<dbReference type="RefSeq" id="WP_069380075.1">
    <property type="nucleotide sequence ID" value="NZ_CP017141.1"/>
</dbReference>
<dbReference type="GO" id="GO:0005576">
    <property type="term" value="C:extracellular region"/>
    <property type="evidence" value="ECO:0007669"/>
    <property type="project" value="UniProtKB-SubCell"/>
</dbReference>
<protein>
    <recommendedName>
        <fullName evidence="8">RHS repeat-associated core domain-containing protein</fullName>
    </recommendedName>
</protein>
<keyword evidence="3" id="KW-0843">Virulence</keyword>
<keyword evidence="2" id="KW-0964">Secreted</keyword>
<reference evidence="6 7" key="1">
    <citation type="submission" date="2016-08" db="EMBL/GenBank/DDBJ databases">
        <authorList>
            <person name="Seilhamer J.J."/>
        </authorList>
    </citation>
    <scope>NUCLEOTIDE SEQUENCE [LARGE SCALE GENOMIC DNA]</scope>
    <source>
        <strain evidence="6 7">DX4</strain>
    </source>
</reference>
<sequence length="2423" mass="271525">MKFNMFASDKSTSENTKISLKEISFPKGGGAAHGLGDSFKANLFSGAGTYSIPMPLTEARGFEPQLSVDYSSGAGNGIFGLGFSLSLSKISVKSNKRIPKYDGTDQHELDGAILVVQNNTLAIPNPRKDKYKEQDCLVTIYITQMEGSFSQIEHWQNRDTGLSFWKVISAGNTTSYYGLTTRIANPDNKSQIFEWLIDSALDNKGNQIIYNYVAENAINVPDNICEVNRSNTANRYIDTIQYGNYTDAGGELNFAFEVCFNYGQPSMQAPQQSWVCRPDPFSFYNSGFEIRTYRLCQYIQIVHHFPDELGAPLVVKEIAFTYENIQQYTPVQFQGMSMLTEVSLKGFRKELTEPQLLPPLKFGYSGFRPPITPEFRMLRMGEDTIPGYFKPTRFLPVDLNGEGLPGFLLSNNLMSLYIEPLGNGKYALPQPNASFPVYRNIQENESILTDLDGNGQLELVVNVPGNSGFYQRALEGGWNNFVPFEQHPNVIADPKMELVDLSANGKSDLLLVETNNLQYYPSDGKKGYSAALNIPAEDDFPLIKPQYEQELVTFSSLFGDGLSHRVKISSGSVECWPCLGYGKFGEKVTLANAPVFDGNFDVNRLFLTDVDGSGTTDLAYVYPDRVELFLNESGNSFSDAVVIKLPELFDTIDQISFADILGNGTACLVFTKIAIAPRHYYYNFSGEFKMPDGSLKESLKPYLLNEIDNNMGSVSYINYCSSTQFFLDDKLRGTPWITKLPFPVQVVEEVILYEQLSSSKYVSKYKYHDGYYNPDQKQFLGFGFVESWDTESYEEFQAGYSNPDYPATELNQELFVPPVYTKSWYLNGAPMLEYEMLMAKYKKDYFNKDTAAYNFPNSHFSADIYTSNEKTFLQAYKALSSSILRTEVYALDGTPESANPYTVEESNYSLLLIQSAAEQSLAVFMLSPRESITYHYERNYMDPRVEQYFVLETDPLCGQPLRSCIVYLPRRGQLNQTYPEQYLVKSIISTERYYNSPDTDFTMRLRGIKYEEQGFNLFGIQNPVSGYFSFEDIFISVQTALGNIIPYLTKPSSGLQAGQLNKSSFYYCDPGTGVLPFGQVSPQVLLHHIATAEFTNDNISSMFGQRLTKEAIGQLGGYVYDSQSAYWENQGLIQSYRDATGFYLPSGTDSVLNTKSTVAYDAYDLAVISTTSYISPTVTNVVEVSIDYQAMAIKQMVDINGNVSQALFDALGQVIVTALFGTENGQRAGDILLYPYGSLQAEYILRTTAPNGQPIDFDSVIKDEQNMEYYLQGAGSYFYYDINAYAIRKQPINSIHLQRRNYAIGPAGTNDFSCLAVVTYNDGLGRNLAIKTKVEPEDTISRWLVSGRSVYNNKGKVCESYLPYFSSTPLYQTQKEITSLYQVPPPEITQYDPLLRVIRIDTPKGFFSKVEFDAWEQVHYDEDDTVKDSVYYQNFMANYPVQPTADQIEEKKALEMAAGFYNTPTSSIIDNIGNEIRTIQVLNDQQTIRQLITFYALDIQGRRLTEIDPRLYASNINTGTSYYNFRYQYAMTAGNPMLTDSADAGIERHFSNIFDNQVWSLSPRDYCQVIYYDGLQRQTELLVKKVPGTDPITGFDNFNLVEVFTYGEDPAAPTNANLRGQIYILKDLSGILTNDAYSMLGSVLETNRQMTSVYKTAINWHETVPLDTGSCTKIFSYNALNLLLTETIQDQDIVWNTTTNTYNQEGMLNSIVLTTNSVNTTIIEDITYDANRQRTLVKYGNGLKTAFSYEASTLRLLRIFSQTGLSPSLKVVQDIAYTYDPVGNITCTRDSSIDVIFNNNQKVDPVSRYNYDSLYYLIQASGRQHPGITANTYKNNTTEGSFMQSKFSQTPLSNIQAIENYTENYAYDDSGNLIKKQHLAVSSPWTVETPVLDNCNRLQGLSYDASGNQQQLSINNVVSLVYNCCENLVSAAVIERPAEANDADYYVYDFLEQRTRKVNELYINAGSCNYKDTFYFGNYESLHSGIQNADGTRTVTMNRQCLRIMDDSRCVAIVYHWIAGGPAGNEIQPAPDQLRYQLDNNLGSVGLELDEQGLLISYEEFFPYGGTSFIAGPNQVDVALKVYRYSGKECDNSTGLYYYGRRYYVSWLGRWLNPDPAGTVDGLNLFAFVGGNPVTDSDEDGLKKKAKGAVAIANEKRRKYLHTVAKDTATFSAPPPVSNTQSELVVHSWNTQNKDGRALGSYTMERRGPDVLLVQEAGSAPRGAVPSALTGVSTGSVVVQKKQRGTTTTKSQTVHYAHVETGSKNLMILSLYKIKDAHLVRADDDDKSWRFRPALAAQVEGLNLLNIHLVSGVPKLAAKHLESVMDRSASTSSTLLAGDANQDADTFTSSAKKRKRTEMEVFAADAPTHNGGGALDHGVLFHTAKKKKFTEGDSDISFAKGSDHKIRKYYVGRRKNGTWGCNK</sequence>
<dbReference type="Gene3D" id="2.180.10.10">
    <property type="entry name" value="RHS repeat-associated core"/>
    <property type="match status" value="1"/>
</dbReference>
<name>A0A1D7QIF9_9SPHI</name>
<dbReference type="InterPro" id="IPR022385">
    <property type="entry name" value="Rhs_assc_core"/>
</dbReference>
<evidence type="ECO:0000313" key="7">
    <source>
        <dbReference type="Proteomes" id="UP000094313"/>
    </source>
</evidence>
<evidence type="ECO:0000256" key="2">
    <source>
        <dbReference type="ARBA" id="ARBA00022525"/>
    </source>
</evidence>